<reference evidence="8 9" key="1">
    <citation type="submission" date="2019-02" db="EMBL/GenBank/DDBJ databases">
        <title>Deep-cultivation of Planctomycetes and their phenomic and genomic characterization uncovers novel biology.</title>
        <authorList>
            <person name="Wiegand S."/>
            <person name="Jogler M."/>
            <person name="Boedeker C."/>
            <person name="Pinto D."/>
            <person name="Vollmers J."/>
            <person name="Rivas-Marin E."/>
            <person name="Kohn T."/>
            <person name="Peeters S.H."/>
            <person name="Heuer A."/>
            <person name="Rast P."/>
            <person name="Oberbeckmann S."/>
            <person name="Bunk B."/>
            <person name="Jeske O."/>
            <person name="Meyerdierks A."/>
            <person name="Storesund J.E."/>
            <person name="Kallscheuer N."/>
            <person name="Luecker S."/>
            <person name="Lage O.M."/>
            <person name="Pohl T."/>
            <person name="Merkel B.J."/>
            <person name="Hornburger P."/>
            <person name="Mueller R.-W."/>
            <person name="Bruemmer F."/>
            <person name="Labrenz M."/>
            <person name="Spormann A.M."/>
            <person name="Op Den Camp H."/>
            <person name="Overmann J."/>
            <person name="Amann R."/>
            <person name="Jetten M.S.M."/>
            <person name="Mascher T."/>
            <person name="Medema M.H."/>
            <person name="Devos D.P."/>
            <person name="Kaster A.-K."/>
            <person name="Ovreas L."/>
            <person name="Rohde M."/>
            <person name="Galperin M.Y."/>
            <person name="Jogler C."/>
        </authorList>
    </citation>
    <scope>NUCLEOTIDE SEQUENCE [LARGE SCALE GENOMIC DNA]</scope>
    <source>
        <strain evidence="8 9">Pla52n</strain>
    </source>
</reference>
<dbReference type="PANTHER" id="PTHR33507:SF4">
    <property type="entry name" value="NODULATION COMPETITIVENESS PROTEIN NFED"/>
    <property type="match status" value="1"/>
</dbReference>
<evidence type="ECO:0000259" key="7">
    <source>
        <dbReference type="Pfam" id="PF01957"/>
    </source>
</evidence>
<evidence type="ECO:0000256" key="1">
    <source>
        <dbReference type="ARBA" id="ARBA00004141"/>
    </source>
</evidence>
<feature type="transmembrane region" description="Helical" evidence="6">
    <location>
        <begin position="30"/>
        <end position="48"/>
    </location>
</feature>
<dbReference type="Gene3D" id="2.40.50.140">
    <property type="entry name" value="Nucleic acid-binding proteins"/>
    <property type="match status" value="1"/>
</dbReference>
<comment type="caution">
    <text evidence="8">The sequence shown here is derived from an EMBL/GenBank/DDBJ whole genome shotgun (WGS) entry which is preliminary data.</text>
</comment>
<protein>
    <recommendedName>
        <fullName evidence="7">NfeD-like C-terminal domain-containing protein</fullName>
    </recommendedName>
</protein>
<comment type="subcellular location">
    <subcellularLocation>
        <location evidence="1">Membrane</location>
        <topology evidence="1">Multi-pass membrane protein</topology>
    </subcellularLocation>
</comment>
<sequence>MPLYYAIGLLFLFVILLIVEFFIPTAGMLGVAAAITAVMAIVIGFTHSTLAGGAITAFVLTATPVILITVIRIWPNTVFGKLILNRRPGQEHVHDERTTRSGRPLKELEGMLGVAKSDLLPAGLIEIAGHKMDAISTGTPIDAGTRVVVVNTNAGKIRVRIAMESEIQADADANQQVNLPDSLLSELPSAVDAASDQPTPTSSTSSPSNASSKSSKSSTSNKSSPDESPRPAQPNMLDSLDLDSLE</sequence>
<evidence type="ECO:0000256" key="5">
    <source>
        <dbReference type="SAM" id="MobiDB-lite"/>
    </source>
</evidence>
<evidence type="ECO:0000313" key="8">
    <source>
        <dbReference type="EMBL" id="TWU02699.1"/>
    </source>
</evidence>
<proteinExistence type="predicted"/>
<evidence type="ECO:0000256" key="4">
    <source>
        <dbReference type="ARBA" id="ARBA00023136"/>
    </source>
</evidence>
<accession>A0A5C6AU20</accession>
<dbReference type="EMBL" id="SJPN01000004">
    <property type="protein sequence ID" value="TWU02699.1"/>
    <property type="molecule type" value="Genomic_DNA"/>
</dbReference>
<evidence type="ECO:0000256" key="6">
    <source>
        <dbReference type="SAM" id="Phobius"/>
    </source>
</evidence>
<dbReference type="InterPro" id="IPR052165">
    <property type="entry name" value="Membrane_assoc_protease"/>
</dbReference>
<dbReference type="GO" id="GO:0016020">
    <property type="term" value="C:membrane"/>
    <property type="evidence" value="ECO:0007669"/>
    <property type="project" value="UniProtKB-SubCell"/>
</dbReference>
<dbReference type="Proteomes" id="UP000320176">
    <property type="component" value="Unassembled WGS sequence"/>
</dbReference>
<dbReference type="AlphaFoldDB" id="A0A5C6AU20"/>
<keyword evidence="4 6" id="KW-0472">Membrane</keyword>
<dbReference type="InterPro" id="IPR002810">
    <property type="entry name" value="NfeD-like_C"/>
</dbReference>
<gene>
    <name evidence="8" type="ORF">Pla52n_37570</name>
</gene>
<feature type="transmembrane region" description="Helical" evidence="6">
    <location>
        <begin position="6"/>
        <end position="23"/>
    </location>
</feature>
<keyword evidence="3 6" id="KW-1133">Transmembrane helix</keyword>
<feature type="transmembrane region" description="Helical" evidence="6">
    <location>
        <begin position="54"/>
        <end position="74"/>
    </location>
</feature>
<dbReference type="OrthoDB" id="283587at2"/>
<feature type="domain" description="NfeD-like C-terminal" evidence="7">
    <location>
        <begin position="107"/>
        <end position="160"/>
    </location>
</feature>
<evidence type="ECO:0000256" key="3">
    <source>
        <dbReference type="ARBA" id="ARBA00022989"/>
    </source>
</evidence>
<dbReference type="PANTHER" id="PTHR33507">
    <property type="entry name" value="INNER MEMBRANE PROTEIN YBBJ"/>
    <property type="match status" value="1"/>
</dbReference>
<keyword evidence="9" id="KW-1185">Reference proteome</keyword>
<organism evidence="8 9">
    <name type="scientific">Stieleria varia</name>
    <dbReference type="NCBI Taxonomy" id="2528005"/>
    <lineage>
        <taxon>Bacteria</taxon>
        <taxon>Pseudomonadati</taxon>
        <taxon>Planctomycetota</taxon>
        <taxon>Planctomycetia</taxon>
        <taxon>Pirellulales</taxon>
        <taxon>Pirellulaceae</taxon>
        <taxon>Stieleria</taxon>
    </lineage>
</organism>
<feature type="compositionally biased region" description="Low complexity" evidence="5">
    <location>
        <begin position="198"/>
        <end position="223"/>
    </location>
</feature>
<evidence type="ECO:0000313" key="9">
    <source>
        <dbReference type="Proteomes" id="UP000320176"/>
    </source>
</evidence>
<name>A0A5C6AU20_9BACT</name>
<dbReference type="InterPro" id="IPR012340">
    <property type="entry name" value="NA-bd_OB-fold"/>
</dbReference>
<keyword evidence="2 6" id="KW-0812">Transmembrane</keyword>
<feature type="region of interest" description="Disordered" evidence="5">
    <location>
        <begin position="190"/>
        <end position="246"/>
    </location>
</feature>
<dbReference type="RefSeq" id="WP_146520978.1">
    <property type="nucleotide sequence ID" value="NZ_CP151726.1"/>
</dbReference>
<dbReference type="Pfam" id="PF01957">
    <property type="entry name" value="NfeD"/>
    <property type="match status" value="1"/>
</dbReference>
<evidence type="ECO:0000256" key="2">
    <source>
        <dbReference type="ARBA" id="ARBA00022692"/>
    </source>
</evidence>